<name>A0ABU5RPS4_9CYAN</name>
<evidence type="ECO:0000256" key="1">
    <source>
        <dbReference type="SAM" id="Phobius"/>
    </source>
</evidence>
<dbReference type="InterPro" id="IPR021215">
    <property type="entry name" value="DUF2752"/>
</dbReference>
<reference evidence="2 3" key="1">
    <citation type="submission" date="2023-12" db="EMBL/GenBank/DDBJ databases">
        <title>Baltic Sea Cyanobacteria.</title>
        <authorList>
            <person name="Delbaje E."/>
            <person name="Fewer D.P."/>
            <person name="Shishido T.K."/>
        </authorList>
    </citation>
    <scope>NUCLEOTIDE SEQUENCE [LARGE SCALE GENOMIC DNA]</scope>
    <source>
        <strain evidence="2 3">UHCC 0139</strain>
    </source>
</reference>
<comment type="caution">
    <text evidence="2">The sequence shown here is derived from an EMBL/GenBank/DDBJ whole genome shotgun (WGS) entry which is preliminary data.</text>
</comment>
<feature type="transmembrane region" description="Helical" evidence="1">
    <location>
        <begin position="12"/>
        <end position="29"/>
    </location>
</feature>
<keyword evidence="1" id="KW-0472">Membrane</keyword>
<feature type="transmembrane region" description="Helical" evidence="1">
    <location>
        <begin position="72"/>
        <end position="93"/>
    </location>
</feature>
<gene>
    <name evidence="2" type="ORF">VB738_00375</name>
</gene>
<keyword evidence="1" id="KW-0812">Transmembrane</keyword>
<keyword evidence="1" id="KW-1133">Transmembrane helix</keyword>
<evidence type="ECO:0000313" key="3">
    <source>
        <dbReference type="Proteomes" id="UP001304461"/>
    </source>
</evidence>
<dbReference type="Proteomes" id="UP001304461">
    <property type="component" value="Unassembled WGS sequence"/>
</dbReference>
<evidence type="ECO:0000313" key="2">
    <source>
        <dbReference type="EMBL" id="MEA5389701.1"/>
    </source>
</evidence>
<accession>A0ABU5RPS4</accession>
<dbReference type="EMBL" id="JAYGHX010000001">
    <property type="protein sequence ID" value="MEA5389701.1"/>
    <property type="molecule type" value="Genomic_DNA"/>
</dbReference>
<proteinExistence type="predicted"/>
<keyword evidence="3" id="KW-1185">Reference proteome</keyword>
<feature type="transmembrane region" description="Helical" evidence="1">
    <location>
        <begin position="105"/>
        <end position="121"/>
    </location>
</feature>
<sequence>MSTAGRRWIRRLARCGPLLPLGATGLLVLKGLHPGLPGLSCPLRALTGIPCPTCYLTRATAASLVGRFDDAVVLHAFGPVVAAGLVVWSLAALRTGRLVPRVLRGRHLVLVGVLLLLYWAGRMGLTYGIGLQAFPLS</sequence>
<organism evidence="2 3">
    <name type="scientific">Cyanobium gracile UHCC 0139</name>
    <dbReference type="NCBI Taxonomy" id="3110308"/>
    <lineage>
        <taxon>Bacteria</taxon>
        <taxon>Bacillati</taxon>
        <taxon>Cyanobacteriota</taxon>
        <taxon>Cyanophyceae</taxon>
        <taxon>Synechococcales</taxon>
        <taxon>Prochlorococcaceae</taxon>
        <taxon>Cyanobium</taxon>
    </lineage>
</organism>
<protein>
    <submittedName>
        <fullName evidence="2">DUF2752 domain-containing protein</fullName>
    </submittedName>
</protein>
<dbReference type="Pfam" id="PF10825">
    <property type="entry name" value="DUF2752"/>
    <property type="match status" value="1"/>
</dbReference>
<dbReference type="RefSeq" id="WP_323303844.1">
    <property type="nucleotide sequence ID" value="NZ_JAYGHX010000001.1"/>
</dbReference>